<dbReference type="InterPro" id="IPR003054">
    <property type="entry name" value="Keratin_II"/>
</dbReference>
<feature type="coiled-coil region" evidence="5">
    <location>
        <begin position="324"/>
        <end position="397"/>
    </location>
</feature>
<evidence type="ECO:0000256" key="5">
    <source>
        <dbReference type="SAM" id="Coils"/>
    </source>
</evidence>
<sequence>MSCCSYSSSSGHAIRNFGSSSVAFPRNRRSFSAASCHWGGGMGYRGLGYSSSRSLGGVAHSRTTAAAGRRGCGFGAAGTGLGCGGAGFGYRAGGVFRPRTITPITINEQLLQPLTLELDPNAQTVKFQEKEQIKALNNKFASFIDKVRFLEQQNKVLETKWSFLQGQNPYKNSIQLRNGALAQSRHQQRESLTPRAAPSLLLPITFLLLSPPPLQDADCFFLNKAELEAKVESLKEEAEFLRTFYKEEIHQLRAQIADSSVVVQMGHGQDLDVDGITADIKARYEDGARRSRAEAQAWHESKFEELRVTAGRNADSLRETKPRIAELNRVVQRLNGEVKSAKDQRCKLEAAVADAEQRGEMTLKDAKHKLAELEDALQKAKADLARQSCKYQELMNVKLALDIEIITYRKLLEVEESRWVTDPSRAAQAPAHILLPSTACAFPVTWGYRKQRDLFCAREFCYCCQGI</sequence>
<comment type="similarity">
    <text evidence="4">Belongs to the intermediate filament family.</text>
</comment>
<dbReference type="InterPro" id="IPR039008">
    <property type="entry name" value="IF_rod_dom"/>
</dbReference>
<evidence type="ECO:0000256" key="2">
    <source>
        <dbReference type="ARBA" id="ARBA00022754"/>
    </source>
</evidence>
<evidence type="ECO:0000256" key="1">
    <source>
        <dbReference type="ARBA" id="ARBA00022744"/>
    </source>
</evidence>
<evidence type="ECO:0000256" key="4">
    <source>
        <dbReference type="RuleBase" id="RU000685"/>
    </source>
</evidence>
<dbReference type="GO" id="GO:0045109">
    <property type="term" value="P:intermediate filament organization"/>
    <property type="evidence" value="ECO:0007669"/>
    <property type="project" value="TreeGrafter"/>
</dbReference>
<reference evidence="7" key="1">
    <citation type="submission" date="2025-08" db="UniProtKB">
        <authorList>
            <consortium name="Ensembl"/>
        </authorList>
    </citation>
    <scope>IDENTIFICATION</scope>
</reference>
<dbReference type="Gene3D" id="1.20.5.500">
    <property type="entry name" value="Single helix bin"/>
    <property type="match status" value="1"/>
</dbReference>
<dbReference type="PROSITE" id="PS51842">
    <property type="entry name" value="IF_ROD_2"/>
    <property type="match status" value="1"/>
</dbReference>
<dbReference type="PROSITE" id="PS00226">
    <property type="entry name" value="IF_ROD_1"/>
    <property type="match status" value="1"/>
</dbReference>
<evidence type="ECO:0000313" key="7">
    <source>
        <dbReference type="Ensembl" id="ENSFTIP00000011031.1"/>
    </source>
</evidence>
<name>A0A8C4UKA5_FALTI</name>
<evidence type="ECO:0000256" key="3">
    <source>
        <dbReference type="ARBA" id="ARBA00023054"/>
    </source>
</evidence>
<dbReference type="Pfam" id="PF00038">
    <property type="entry name" value="Filament"/>
    <property type="match status" value="2"/>
</dbReference>
<dbReference type="GO" id="GO:0031424">
    <property type="term" value="P:keratinization"/>
    <property type="evidence" value="ECO:0007669"/>
    <property type="project" value="TreeGrafter"/>
</dbReference>
<dbReference type="PANTHER" id="PTHR45616:SF21">
    <property type="entry name" value="KERATIN, TYPE II CYTOSKELETAL 7"/>
    <property type="match status" value="1"/>
</dbReference>
<accession>A0A8C4UKA5</accession>
<reference evidence="7" key="2">
    <citation type="submission" date="2025-09" db="UniProtKB">
        <authorList>
            <consortium name="Ensembl"/>
        </authorList>
    </citation>
    <scope>IDENTIFICATION</scope>
</reference>
<dbReference type="GO" id="GO:0045095">
    <property type="term" value="C:keratin filament"/>
    <property type="evidence" value="ECO:0007669"/>
    <property type="project" value="InterPro"/>
</dbReference>
<dbReference type="Proteomes" id="UP000694562">
    <property type="component" value="Unplaced"/>
</dbReference>
<dbReference type="InterPro" id="IPR018039">
    <property type="entry name" value="IF_conserved"/>
</dbReference>
<keyword evidence="3 5" id="KW-0175">Coiled coil</keyword>
<dbReference type="AlphaFoldDB" id="A0A8C4UKA5"/>
<evidence type="ECO:0000313" key="8">
    <source>
        <dbReference type="Proteomes" id="UP000694562"/>
    </source>
</evidence>
<keyword evidence="1" id="KW-0416">Keratin</keyword>
<feature type="domain" description="IF rod" evidence="6">
    <location>
        <begin position="129"/>
        <end position="419"/>
    </location>
</feature>
<dbReference type="SUPFAM" id="SSF64593">
    <property type="entry name" value="Intermediate filament protein, coiled coil region"/>
    <property type="match status" value="2"/>
</dbReference>
<dbReference type="Pfam" id="PF16208">
    <property type="entry name" value="Keratin_2_head"/>
    <property type="match status" value="1"/>
</dbReference>
<evidence type="ECO:0000259" key="6">
    <source>
        <dbReference type="PROSITE" id="PS51842"/>
    </source>
</evidence>
<dbReference type="Ensembl" id="ENSFTIT00000011513.1">
    <property type="protein sequence ID" value="ENSFTIP00000011031.1"/>
    <property type="gene ID" value="ENSFTIG00000007291.1"/>
</dbReference>
<dbReference type="InterPro" id="IPR032444">
    <property type="entry name" value="Keratin_2_head"/>
</dbReference>
<feature type="coiled-coil region" evidence="5">
    <location>
        <begin position="217"/>
        <end position="255"/>
    </location>
</feature>
<dbReference type="GO" id="GO:0030280">
    <property type="term" value="F:structural constituent of skin epidermis"/>
    <property type="evidence" value="ECO:0007669"/>
    <property type="project" value="TreeGrafter"/>
</dbReference>
<dbReference type="Gene3D" id="1.20.5.170">
    <property type="match status" value="1"/>
</dbReference>
<dbReference type="FunFam" id="1.20.5.500:FF:000001">
    <property type="entry name" value="Type II keratin 23"/>
    <property type="match status" value="1"/>
</dbReference>
<dbReference type="FunFam" id="1.20.5.170:FF:000004">
    <property type="entry name" value="Keratin, type II cytoskeletal 5"/>
    <property type="match status" value="1"/>
</dbReference>
<protein>
    <recommendedName>
        <fullName evidence="6">IF rod domain-containing protein</fullName>
    </recommendedName>
</protein>
<keyword evidence="2 4" id="KW-0403">Intermediate filament</keyword>
<organism evidence="7 8">
    <name type="scientific">Falco tinnunculus</name>
    <name type="common">Common kestrel</name>
    <dbReference type="NCBI Taxonomy" id="100819"/>
    <lineage>
        <taxon>Eukaryota</taxon>
        <taxon>Metazoa</taxon>
        <taxon>Chordata</taxon>
        <taxon>Craniata</taxon>
        <taxon>Vertebrata</taxon>
        <taxon>Euteleostomi</taxon>
        <taxon>Archelosauria</taxon>
        <taxon>Archosauria</taxon>
        <taxon>Dinosauria</taxon>
        <taxon>Saurischia</taxon>
        <taxon>Theropoda</taxon>
        <taxon>Coelurosauria</taxon>
        <taxon>Aves</taxon>
        <taxon>Neognathae</taxon>
        <taxon>Neoaves</taxon>
        <taxon>Telluraves</taxon>
        <taxon>Australaves</taxon>
        <taxon>Falconiformes</taxon>
        <taxon>Falconidae</taxon>
        <taxon>Falco</taxon>
    </lineage>
</organism>
<dbReference type="PRINTS" id="PR01276">
    <property type="entry name" value="TYPE2KERATIN"/>
</dbReference>
<dbReference type="Gene3D" id="1.20.5.1160">
    <property type="entry name" value="Vasodilator-stimulated phosphoprotein"/>
    <property type="match status" value="1"/>
</dbReference>
<dbReference type="SMART" id="SM01391">
    <property type="entry name" value="Filament"/>
    <property type="match status" value="1"/>
</dbReference>
<keyword evidence="8" id="KW-1185">Reference proteome</keyword>
<dbReference type="PANTHER" id="PTHR45616">
    <property type="entry name" value="GATA-TYPE DOMAIN-CONTAINING PROTEIN"/>
    <property type="match status" value="1"/>
</dbReference>
<dbReference type="GO" id="GO:0005615">
    <property type="term" value="C:extracellular space"/>
    <property type="evidence" value="ECO:0007669"/>
    <property type="project" value="TreeGrafter"/>
</dbReference>
<proteinExistence type="inferred from homology"/>